<dbReference type="SUPFAM" id="SSF46689">
    <property type="entry name" value="Homeodomain-like"/>
    <property type="match status" value="1"/>
</dbReference>
<dbReference type="Pfam" id="PF00165">
    <property type="entry name" value="HTH_AraC"/>
    <property type="match status" value="1"/>
</dbReference>
<feature type="domain" description="HTH araC/xylS-type" evidence="3">
    <location>
        <begin position="1"/>
        <end position="43"/>
    </location>
</feature>
<evidence type="ECO:0000256" key="2">
    <source>
        <dbReference type="ARBA" id="ARBA00023163"/>
    </source>
</evidence>
<keyword evidence="2" id="KW-0804">Transcription</keyword>
<evidence type="ECO:0000256" key="1">
    <source>
        <dbReference type="ARBA" id="ARBA00023015"/>
    </source>
</evidence>
<gene>
    <name evidence="4" type="ORF">PALI_a2829</name>
</gene>
<comment type="caution">
    <text evidence="4">The sequence shown here is derived from an EMBL/GenBank/DDBJ whole genome shotgun (WGS) entry which is preliminary data.</text>
</comment>
<name>A0ABR9E2E5_9GAMM</name>
<reference evidence="4 5" key="1">
    <citation type="submission" date="2015-06" db="EMBL/GenBank/DDBJ databases">
        <title>Genome sequence of Pseudoalteromonas aliena.</title>
        <authorList>
            <person name="Xie B.-B."/>
            <person name="Rong J.-C."/>
            <person name="Qin Q.-L."/>
            <person name="Zhang Y.-Z."/>
        </authorList>
    </citation>
    <scope>NUCLEOTIDE SEQUENCE [LARGE SCALE GENOMIC DNA]</scope>
    <source>
        <strain evidence="4 5">SW19</strain>
    </source>
</reference>
<evidence type="ECO:0000313" key="5">
    <source>
        <dbReference type="Proteomes" id="UP000648482"/>
    </source>
</evidence>
<dbReference type="EMBL" id="AQGU01000027">
    <property type="protein sequence ID" value="MBE0360779.1"/>
    <property type="molecule type" value="Genomic_DNA"/>
</dbReference>
<keyword evidence="5" id="KW-1185">Reference proteome</keyword>
<organism evidence="4 5">
    <name type="scientific">Pseudoalteromonas aliena SW19</name>
    <dbReference type="NCBI Taxonomy" id="1314866"/>
    <lineage>
        <taxon>Bacteria</taxon>
        <taxon>Pseudomonadati</taxon>
        <taxon>Pseudomonadota</taxon>
        <taxon>Gammaproteobacteria</taxon>
        <taxon>Alteromonadales</taxon>
        <taxon>Pseudoalteromonadaceae</taxon>
        <taxon>Pseudoalteromonas</taxon>
    </lineage>
</organism>
<proteinExistence type="predicted"/>
<keyword evidence="1" id="KW-0805">Transcription regulation</keyword>
<dbReference type="PANTHER" id="PTHR11019:SF199">
    <property type="entry name" value="HTH-TYPE TRANSCRIPTIONAL REGULATOR NIMR"/>
    <property type="match status" value="1"/>
</dbReference>
<evidence type="ECO:0000313" key="4">
    <source>
        <dbReference type="EMBL" id="MBE0360779.1"/>
    </source>
</evidence>
<sequence>MPSLSDKQSVQQVSELLGYESVSAFITMFKKVMKKSPMKYMSDLNQLN</sequence>
<dbReference type="InterPro" id="IPR018060">
    <property type="entry name" value="HTH_AraC"/>
</dbReference>
<dbReference type="PANTHER" id="PTHR11019">
    <property type="entry name" value="HTH-TYPE TRANSCRIPTIONAL REGULATOR NIMR"/>
    <property type="match status" value="1"/>
</dbReference>
<evidence type="ECO:0000259" key="3">
    <source>
        <dbReference type="PROSITE" id="PS01124"/>
    </source>
</evidence>
<dbReference type="Proteomes" id="UP000648482">
    <property type="component" value="Unassembled WGS sequence"/>
</dbReference>
<dbReference type="InterPro" id="IPR009057">
    <property type="entry name" value="Homeodomain-like_sf"/>
</dbReference>
<protein>
    <recommendedName>
        <fullName evidence="3">HTH araC/xylS-type domain-containing protein</fullName>
    </recommendedName>
</protein>
<dbReference type="Gene3D" id="1.10.10.60">
    <property type="entry name" value="Homeodomain-like"/>
    <property type="match status" value="1"/>
</dbReference>
<accession>A0ABR9E2E5</accession>
<dbReference type="PROSITE" id="PS01124">
    <property type="entry name" value="HTH_ARAC_FAMILY_2"/>
    <property type="match status" value="1"/>
</dbReference>